<dbReference type="GO" id="GO:0048038">
    <property type="term" value="F:quinone binding"/>
    <property type="evidence" value="ECO:0007669"/>
    <property type="project" value="TreeGrafter"/>
</dbReference>
<keyword evidence="2" id="KW-0560">Oxidoreductase</keyword>
<dbReference type="PANTHER" id="PTHR42760">
    <property type="entry name" value="SHORT-CHAIN DEHYDROGENASES/REDUCTASES FAMILY MEMBER"/>
    <property type="match status" value="1"/>
</dbReference>
<dbReference type="GO" id="GO:0016616">
    <property type="term" value="F:oxidoreductase activity, acting on the CH-OH group of donors, NAD or NADP as acceptor"/>
    <property type="evidence" value="ECO:0007669"/>
    <property type="project" value="TreeGrafter"/>
</dbReference>
<dbReference type="AlphaFoldDB" id="D2BRY0"/>
<dbReference type="Proteomes" id="UP000001446">
    <property type="component" value="Chromosome"/>
</dbReference>
<accession>D2BRY0</accession>
<dbReference type="RefSeq" id="WP_012885339.1">
    <property type="nucleotide sequence ID" value="NC_013592.1"/>
</dbReference>
<dbReference type="Pfam" id="PF13561">
    <property type="entry name" value="adh_short_C2"/>
    <property type="match status" value="1"/>
</dbReference>
<dbReference type="HOGENOM" id="CLU_010194_1_0_6"/>
<dbReference type="STRING" id="590409.Dd586_2686"/>
<evidence type="ECO:0000313" key="3">
    <source>
        <dbReference type="EMBL" id="ACZ77527.1"/>
    </source>
</evidence>
<name>D2BRY0_DICZ5</name>
<dbReference type="PANTHER" id="PTHR42760:SF133">
    <property type="entry name" value="3-OXOACYL-[ACYL-CARRIER-PROTEIN] REDUCTASE"/>
    <property type="match status" value="1"/>
</dbReference>
<dbReference type="CDD" id="cd05233">
    <property type="entry name" value="SDR_c"/>
    <property type="match status" value="1"/>
</dbReference>
<keyword evidence="4" id="KW-1185">Reference proteome</keyword>
<dbReference type="PRINTS" id="PR00081">
    <property type="entry name" value="GDHRDH"/>
</dbReference>
<gene>
    <name evidence="3" type="ordered locus">Dd586_2686</name>
</gene>
<sequence length="258" mass="27263">MSVQTLKGKVALVTGGGTGLGLGGAKRLAEEGAFVYIVGRRQNVLNEAIKQIGPNARAIVADVSRKEEMVNVASVIQQEKGHLDIIFSNAGYCIGKKLEEVSEEFFDNMLNVNLKGQLFTVQAMLPIMNAGGSIILTSSMTAFIGLPEYTTYAASKAAVIGMARVWTTELKSRNIRVNVISPGAIPTEGYETIQGMTPEQVEAFASKCAAEIPVGRVGRADEIGDGVVFLASDASSFINGINLTIDGGQTQVYAGNLS</sequence>
<evidence type="ECO:0000256" key="2">
    <source>
        <dbReference type="ARBA" id="ARBA00023002"/>
    </source>
</evidence>
<protein>
    <submittedName>
        <fullName evidence="3">Short-chain dehydrogenase/reductase SDR</fullName>
    </submittedName>
</protein>
<organism evidence="3 4">
    <name type="scientific">Dickeya zeae (strain Ech586)</name>
    <name type="common">Dickeya dadantii (strain Ech586)</name>
    <dbReference type="NCBI Taxonomy" id="590409"/>
    <lineage>
        <taxon>Bacteria</taxon>
        <taxon>Pseudomonadati</taxon>
        <taxon>Pseudomonadota</taxon>
        <taxon>Gammaproteobacteria</taxon>
        <taxon>Enterobacterales</taxon>
        <taxon>Pectobacteriaceae</taxon>
        <taxon>Dickeya</taxon>
        <taxon>Dickeya parazeae</taxon>
    </lineage>
</organism>
<dbReference type="PRINTS" id="PR00080">
    <property type="entry name" value="SDRFAMILY"/>
</dbReference>
<dbReference type="InterPro" id="IPR036291">
    <property type="entry name" value="NAD(P)-bd_dom_sf"/>
</dbReference>
<dbReference type="Gene3D" id="3.40.50.720">
    <property type="entry name" value="NAD(P)-binding Rossmann-like Domain"/>
    <property type="match status" value="1"/>
</dbReference>
<evidence type="ECO:0000256" key="1">
    <source>
        <dbReference type="ARBA" id="ARBA00006484"/>
    </source>
</evidence>
<dbReference type="SUPFAM" id="SSF51735">
    <property type="entry name" value="NAD(P)-binding Rossmann-fold domains"/>
    <property type="match status" value="1"/>
</dbReference>
<dbReference type="InterPro" id="IPR002347">
    <property type="entry name" value="SDR_fam"/>
</dbReference>
<proteinExistence type="inferred from homology"/>
<dbReference type="GO" id="GO:0006633">
    <property type="term" value="P:fatty acid biosynthetic process"/>
    <property type="evidence" value="ECO:0007669"/>
    <property type="project" value="TreeGrafter"/>
</dbReference>
<dbReference type="eggNOG" id="COG1028">
    <property type="taxonomic scope" value="Bacteria"/>
</dbReference>
<dbReference type="KEGG" id="ddc:Dd586_2686"/>
<evidence type="ECO:0000313" key="4">
    <source>
        <dbReference type="Proteomes" id="UP000001446"/>
    </source>
</evidence>
<dbReference type="FunFam" id="3.40.50.720:FF:000084">
    <property type="entry name" value="Short-chain dehydrogenase reductase"/>
    <property type="match status" value="1"/>
</dbReference>
<reference evidence="3" key="1">
    <citation type="submission" date="2009-12" db="EMBL/GenBank/DDBJ databases">
        <title>Complete sequence of Dickeya dadantii Ech586.</title>
        <authorList>
            <consortium name="US DOE Joint Genome Institute"/>
            <person name="Lucas S."/>
            <person name="Copeland A."/>
            <person name="Lapidus A."/>
            <person name="Glavina del Rio T."/>
            <person name="Tice H."/>
            <person name="Bruce D."/>
            <person name="Goodwin L."/>
            <person name="Pitluck S."/>
            <person name="Munk A.C."/>
            <person name="Brettin T."/>
            <person name="Detter J.C."/>
            <person name="Han C."/>
            <person name="Tapia R."/>
            <person name="Larimer F."/>
            <person name="Land M."/>
            <person name="Hauser L."/>
            <person name="Kyrpides N."/>
            <person name="Mikhailova N."/>
            <person name="Balakrishnan V."/>
            <person name="Glasner J."/>
            <person name="Perna N.T."/>
        </authorList>
    </citation>
    <scope>NUCLEOTIDE SEQUENCE [LARGE SCALE GENOMIC DNA]</scope>
    <source>
        <strain evidence="3">Ech586</strain>
    </source>
</reference>
<comment type="similarity">
    <text evidence="1">Belongs to the short-chain dehydrogenases/reductases (SDR) family.</text>
</comment>
<dbReference type="OrthoDB" id="9809287at2"/>
<dbReference type="EMBL" id="CP001836">
    <property type="protein sequence ID" value="ACZ77527.1"/>
    <property type="molecule type" value="Genomic_DNA"/>
</dbReference>